<dbReference type="GO" id="GO:0009982">
    <property type="term" value="F:pseudouridine synthase activity"/>
    <property type="evidence" value="ECO:0007669"/>
    <property type="project" value="InterPro"/>
</dbReference>
<comment type="caution">
    <text evidence="2">The sequence shown here is derived from an EMBL/GenBank/DDBJ whole genome shotgun (WGS) entry which is preliminary data.</text>
</comment>
<evidence type="ECO:0000259" key="1">
    <source>
        <dbReference type="Pfam" id="PF01416"/>
    </source>
</evidence>
<gene>
    <name evidence="2" type="ORF">LCGC14_2516570</name>
</gene>
<dbReference type="AlphaFoldDB" id="A0A0F9AXK8"/>
<name>A0A0F9AXK8_9ZZZZ</name>
<organism evidence="2">
    <name type="scientific">marine sediment metagenome</name>
    <dbReference type="NCBI Taxonomy" id="412755"/>
    <lineage>
        <taxon>unclassified sequences</taxon>
        <taxon>metagenomes</taxon>
        <taxon>ecological metagenomes</taxon>
    </lineage>
</organism>
<dbReference type="GO" id="GO:0003723">
    <property type="term" value="F:RNA binding"/>
    <property type="evidence" value="ECO:0007669"/>
    <property type="project" value="InterPro"/>
</dbReference>
<accession>A0A0F9AXK8</accession>
<dbReference type="EMBL" id="LAZR01040493">
    <property type="protein sequence ID" value="KKL14349.1"/>
    <property type="molecule type" value="Genomic_DNA"/>
</dbReference>
<sequence>MLDVEANAFLPRQVRRIAGALTGVGRGRLSVGEFEDMLGKARPGAASFAAPARGLCLMKVRYEDGLFDDETDEDL</sequence>
<proteinExistence type="predicted"/>
<reference evidence="2" key="1">
    <citation type="journal article" date="2015" name="Nature">
        <title>Complex archaea that bridge the gap between prokaryotes and eukaryotes.</title>
        <authorList>
            <person name="Spang A."/>
            <person name="Saw J.H."/>
            <person name="Jorgensen S.L."/>
            <person name="Zaremba-Niedzwiedzka K."/>
            <person name="Martijn J."/>
            <person name="Lind A.E."/>
            <person name="van Eijk R."/>
            <person name="Schleper C."/>
            <person name="Guy L."/>
            <person name="Ettema T.J."/>
        </authorList>
    </citation>
    <scope>NUCLEOTIDE SEQUENCE</scope>
</reference>
<dbReference type="SUPFAM" id="SSF55120">
    <property type="entry name" value="Pseudouridine synthase"/>
    <property type="match status" value="1"/>
</dbReference>
<dbReference type="InterPro" id="IPR020103">
    <property type="entry name" value="PsdUridine_synth_cat_dom_sf"/>
</dbReference>
<protein>
    <recommendedName>
        <fullName evidence="1">Pseudouridine synthase I TruA alpha/beta domain-containing protein</fullName>
    </recommendedName>
</protein>
<feature type="domain" description="Pseudouridine synthase I TruA alpha/beta" evidence="1">
    <location>
        <begin position="2"/>
        <end position="63"/>
    </location>
</feature>
<dbReference type="InterPro" id="IPR020097">
    <property type="entry name" value="PsdUridine_synth_TruA_a/b_dom"/>
</dbReference>
<dbReference type="GO" id="GO:0001522">
    <property type="term" value="P:pseudouridine synthesis"/>
    <property type="evidence" value="ECO:0007669"/>
    <property type="project" value="InterPro"/>
</dbReference>
<dbReference type="Gene3D" id="3.30.70.660">
    <property type="entry name" value="Pseudouridine synthase I, catalytic domain, C-terminal subdomain"/>
    <property type="match status" value="1"/>
</dbReference>
<evidence type="ECO:0000313" key="2">
    <source>
        <dbReference type="EMBL" id="KKL14349.1"/>
    </source>
</evidence>
<dbReference type="Pfam" id="PF01416">
    <property type="entry name" value="PseudoU_synth_1"/>
    <property type="match status" value="1"/>
</dbReference>
<dbReference type="InterPro" id="IPR020095">
    <property type="entry name" value="PsdUridine_synth_TruA_C"/>
</dbReference>